<comment type="caution">
    <text evidence="5">The sequence shown here is derived from an EMBL/GenBank/DDBJ whole genome shotgun (WGS) entry which is preliminary data.</text>
</comment>
<organism evidence="5 6">
    <name type="scientific">Candidatus Kurthia intestinigallinarum</name>
    <dbReference type="NCBI Taxonomy" id="1562256"/>
    <lineage>
        <taxon>Bacteria</taxon>
        <taxon>Bacillati</taxon>
        <taxon>Bacillota</taxon>
        <taxon>Bacilli</taxon>
        <taxon>Bacillales</taxon>
        <taxon>Caryophanaceae</taxon>
        <taxon>Kurthia</taxon>
    </lineage>
</organism>
<dbReference type="Gene3D" id="3.40.50.720">
    <property type="entry name" value="NAD(P)-binding Rossmann-like Domain"/>
    <property type="match status" value="1"/>
</dbReference>
<comment type="similarity">
    <text evidence="1">Belongs to the short-chain dehydrogenases/reductases (SDR) family.</text>
</comment>
<evidence type="ECO:0000256" key="2">
    <source>
        <dbReference type="ARBA" id="ARBA00022857"/>
    </source>
</evidence>
<dbReference type="GO" id="GO:0008874">
    <property type="term" value="F:gluconate 5-dehydrogenase activity"/>
    <property type="evidence" value="ECO:0007669"/>
    <property type="project" value="UniProtKB-EC"/>
</dbReference>
<evidence type="ECO:0000313" key="6">
    <source>
        <dbReference type="Proteomes" id="UP000288623"/>
    </source>
</evidence>
<dbReference type="NCBIfam" id="NF005559">
    <property type="entry name" value="PRK07231.1"/>
    <property type="match status" value="1"/>
</dbReference>
<dbReference type="InterPro" id="IPR036291">
    <property type="entry name" value="NAD(P)-bd_dom_sf"/>
</dbReference>
<dbReference type="EC" id="1.1.1.69" evidence="5"/>
<dbReference type="EMBL" id="JTFC01000031">
    <property type="protein sequence ID" value="RUS55016.1"/>
    <property type="molecule type" value="Genomic_DNA"/>
</dbReference>
<evidence type="ECO:0000313" key="5">
    <source>
        <dbReference type="EMBL" id="RUS55016.1"/>
    </source>
</evidence>
<dbReference type="FunFam" id="3.40.50.720:FF:000084">
    <property type="entry name" value="Short-chain dehydrogenase reductase"/>
    <property type="match status" value="1"/>
</dbReference>
<keyword evidence="3 5" id="KW-0560">Oxidoreductase</keyword>
<sequence length="255" mass="26771">MEMFRLDGQTAMITGGGRGLGAQIAQGYAEAGIQNLVLCSRKQEACEEMAAQLRSTYDVNVLALACDVTDATSVREAVEQTIEAFGQLDILVNNSGVSWGASFLEMPLEAWNKVVDTNMTGSFLMSQAAATVMQKQAQGVILNIASIAGFGGTPPFMETVGYNASKAGIIAMTKDLAVKLGRYNIRVNALAPGFFPTKMSTALIEHGQSYIEGHTPLGRLGGAEDLKGAAIFLASPAASYITGAILPVDGGMSTY</sequence>
<keyword evidence="6" id="KW-1185">Reference proteome</keyword>
<dbReference type="PANTHER" id="PTHR43618">
    <property type="entry name" value="7-ALPHA-HYDROXYSTEROID DEHYDROGENASE"/>
    <property type="match status" value="1"/>
</dbReference>
<dbReference type="OrthoDB" id="9803333at2"/>
<dbReference type="PANTHER" id="PTHR43618:SF8">
    <property type="entry name" value="7ALPHA-HYDROXYSTEROID DEHYDROGENASE"/>
    <property type="match status" value="1"/>
</dbReference>
<dbReference type="NCBIfam" id="NF006070">
    <property type="entry name" value="PRK08213.1"/>
    <property type="match status" value="1"/>
</dbReference>
<dbReference type="AlphaFoldDB" id="A0A433RS88"/>
<evidence type="ECO:0000256" key="1">
    <source>
        <dbReference type="ARBA" id="ARBA00006484"/>
    </source>
</evidence>
<dbReference type="GO" id="GO:0008206">
    <property type="term" value="P:bile acid metabolic process"/>
    <property type="evidence" value="ECO:0007669"/>
    <property type="project" value="UniProtKB-ARBA"/>
</dbReference>
<dbReference type="InterPro" id="IPR057326">
    <property type="entry name" value="KR_dom"/>
</dbReference>
<dbReference type="RefSeq" id="WP_126990525.1">
    <property type="nucleotide sequence ID" value="NZ_JTFC01000031.1"/>
</dbReference>
<dbReference type="PRINTS" id="PR00081">
    <property type="entry name" value="GDHRDH"/>
</dbReference>
<dbReference type="SMART" id="SM00822">
    <property type="entry name" value="PKS_KR"/>
    <property type="match status" value="1"/>
</dbReference>
<proteinExistence type="inferred from homology"/>
<feature type="domain" description="Ketoreductase" evidence="4">
    <location>
        <begin position="9"/>
        <end position="150"/>
    </location>
</feature>
<dbReference type="Proteomes" id="UP000288623">
    <property type="component" value="Unassembled WGS sequence"/>
</dbReference>
<keyword evidence="2" id="KW-0521">NADP</keyword>
<dbReference type="InterPro" id="IPR052178">
    <property type="entry name" value="Sec_Metab_Biosynth_SDR"/>
</dbReference>
<name>A0A433RS88_9BACL</name>
<evidence type="ECO:0000259" key="4">
    <source>
        <dbReference type="SMART" id="SM00822"/>
    </source>
</evidence>
<protein>
    <submittedName>
        <fullName evidence="5">Gluconate 5-dehydrogenase</fullName>
        <ecNumber evidence="5">1.1.1.69</ecNumber>
    </submittedName>
</protein>
<evidence type="ECO:0000256" key="3">
    <source>
        <dbReference type="ARBA" id="ARBA00023002"/>
    </source>
</evidence>
<dbReference type="PRINTS" id="PR00080">
    <property type="entry name" value="SDRFAMILY"/>
</dbReference>
<reference evidence="5 6" key="1">
    <citation type="submission" date="2014-11" db="EMBL/GenBank/DDBJ databases">
        <title>Genome sequence and analysis of novel Kurthia sp.</title>
        <authorList>
            <person name="Lawson J.N."/>
            <person name="Gonzalez J.E."/>
            <person name="Rinauldi L."/>
            <person name="Xuan Z."/>
            <person name="Firman A."/>
            <person name="Shaddox L."/>
            <person name="Trudeau A."/>
            <person name="Shah S."/>
            <person name="Reiman D."/>
        </authorList>
    </citation>
    <scope>NUCLEOTIDE SEQUENCE [LARGE SCALE GENOMIC DNA]</scope>
    <source>
        <strain evidence="5 6">3B1D</strain>
    </source>
</reference>
<dbReference type="Pfam" id="PF13561">
    <property type="entry name" value="adh_short_C2"/>
    <property type="match status" value="1"/>
</dbReference>
<dbReference type="SUPFAM" id="SSF51735">
    <property type="entry name" value="NAD(P)-binding Rossmann-fold domains"/>
    <property type="match status" value="1"/>
</dbReference>
<gene>
    <name evidence="5" type="ORF">QI30_08555</name>
</gene>
<accession>A0A433RS88</accession>
<dbReference type="InterPro" id="IPR002347">
    <property type="entry name" value="SDR_fam"/>
</dbReference>